<protein>
    <submittedName>
        <fullName evidence="2">MBL fold metallo-hydrolase</fullName>
    </submittedName>
</protein>
<reference evidence="2 3" key="1">
    <citation type="submission" date="2024-02" db="EMBL/GenBank/DDBJ databases">
        <title>A novel Wenzhouxiangellaceae bacterium, isolated from coastal sediments.</title>
        <authorList>
            <person name="Du Z.-J."/>
            <person name="Ye Y.-Q."/>
            <person name="Zhang X.-Y."/>
        </authorList>
    </citation>
    <scope>NUCLEOTIDE SEQUENCE [LARGE SCALE GENOMIC DNA]</scope>
    <source>
        <strain evidence="2 3">CH-27</strain>
    </source>
</reference>
<dbReference type="InterPro" id="IPR050114">
    <property type="entry name" value="UPF0173_UPF0282_UlaG_hydrolase"/>
</dbReference>
<dbReference type="Pfam" id="PF13483">
    <property type="entry name" value="Lactamase_B_3"/>
    <property type="match status" value="1"/>
</dbReference>
<gene>
    <name evidence="2" type="ORF">V3330_02100</name>
</gene>
<evidence type="ECO:0000313" key="3">
    <source>
        <dbReference type="Proteomes" id="UP001359886"/>
    </source>
</evidence>
<proteinExistence type="predicted"/>
<name>A0AAW9RDD4_9GAMM</name>
<dbReference type="EMBL" id="JAZHOG010000001">
    <property type="protein sequence ID" value="MEJ8566405.1"/>
    <property type="molecule type" value="Genomic_DNA"/>
</dbReference>
<dbReference type="PANTHER" id="PTHR43546:SF3">
    <property type="entry name" value="UPF0173 METAL-DEPENDENT HYDROLASE MJ1163"/>
    <property type="match status" value="1"/>
</dbReference>
<dbReference type="Gene3D" id="3.60.15.10">
    <property type="entry name" value="Ribonuclease Z/Hydroxyacylglutathione hydrolase-like"/>
    <property type="match status" value="1"/>
</dbReference>
<keyword evidence="3" id="KW-1185">Reference proteome</keyword>
<sequence length="250" mass="27207">MTFFNSVRTVCALLALGLAQVANVSLADEMSGDRVPTERGDLIIHPVNHGTLAMAWNGHTIYVDPVGGGERFTDLPAPDLILVTDIHGDHLDADTLQAVATAETRLVAPAAVIEKLPADLQEAATVLANGETTMLLDLTVEAVPMYNLTEERLKYHARGRGNGYIVTLGGVRVYLSGDTEDIPEMRALSDIDVAFVCFNLPYTMTEAQAASAVRAFRPEVVYPYHFRGSDVEAFAEQVGDASEVRIRDWY</sequence>
<dbReference type="InterPro" id="IPR036866">
    <property type="entry name" value="RibonucZ/Hydroxyglut_hydro"/>
</dbReference>
<dbReference type="SUPFAM" id="SSF56281">
    <property type="entry name" value="Metallo-hydrolase/oxidoreductase"/>
    <property type="match status" value="1"/>
</dbReference>
<keyword evidence="1" id="KW-0732">Signal</keyword>
<dbReference type="AlphaFoldDB" id="A0AAW9RDD4"/>
<evidence type="ECO:0000313" key="2">
    <source>
        <dbReference type="EMBL" id="MEJ8566405.1"/>
    </source>
</evidence>
<feature type="signal peptide" evidence="1">
    <location>
        <begin position="1"/>
        <end position="27"/>
    </location>
</feature>
<organism evidence="2 3">
    <name type="scientific">Elongatibacter sediminis</name>
    <dbReference type="NCBI Taxonomy" id="3119006"/>
    <lineage>
        <taxon>Bacteria</taxon>
        <taxon>Pseudomonadati</taxon>
        <taxon>Pseudomonadota</taxon>
        <taxon>Gammaproteobacteria</taxon>
        <taxon>Chromatiales</taxon>
        <taxon>Wenzhouxiangellaceae</taxon>
        <taxon>Elongatibacter</taxon>
    </lineage>
</organism>
<accession>A0AAW9RDD4</accession>
<dbReference type="Proteomes" id="UP001359886">
    <property type="component" value="Unassembled WGS sequence"/>
</dbReference>
<dbReference type="PANTHER" id="PTHR43546">
    <property type="entry name" value="UPF0173 METAL-DEPENDENT HYDROLASE MJ1163-RELATED"/>
    <property type="match status" value="1"/>
</dbReference>
<dbReference type="RefSeq" id="WP_354693725.1">
    <property type="nucleotide sequence ID" value="NZ_JAZHOG010000001.1"/>
</dbReference>
<comment type="caution">
    <text evidence="2">The sequence shown here is derived from an EMBL/GenBank/DDBJ whole genome shotgun (WGS) entry which is preliminary data.</text>
</comment>
<evidence type="ECO:0000256" key="1">
    <source>
        <dbReference type="SAM" id="SignalP"/>
    </source>
</evidence>
<feature type="chain" id="PRO_5043611854" evidence="1">
    <location>
        <begin position="28"/>
        <end position="250"/>
    </location>
</feature>